<gene>
    <name evidence="1" type="ORF">P154DRAFT_540819</name>
</gene>
<protein>
    <submittedName>
        <fullName evidence="1">Uncharacterized protein</fullName>
    </submittedName>
</protein>
<name>A0A6A5W5N8_9PLEO</name>
<dbReference type="AlphaFoldDB" id="A0A6A5W5N8"/>
<dbReference type="EMBL" id="ML977748">
    <property type="protein sequence ID" value="KAF1992946.1"/>
    <property type="molecule type" value="Genomic_DNA"/>
</dbReference>
<accession>A0A6A5W5N8</accession>
<evidence type="ECO:0000313" key="1">
    <source>
        <dbReference type="EMBL" id="KAF1992946.1"/>
    </source>
</evidence>
<evidence type="ECO:0000313" key="2">
    <source>
        <dbReference type="Proteomes" id="UP000799779"/>
    </source>
</evidence>
<dbReference type="Proteomes" id="UP000799779">
    <property type="component" value="Unassembled WGS sequence"/>
</dbReference>
<keyword evidence="2" id="KW-1185">Reference proteome</keyword>
<organism evidence="1 2">
    <name type="scientific">Amniculicola lignicola CBS 123094</name>
    <dbReference type="NCBI Taxonomy" id="1392246"/>
    <lineage>
        <taxon>Eukaryota</taxon>
        <taxon>Fungi</taxon>
        <taxon>Dikarya</taxon>
        <taxon>Ascomycota</taxon>
        <taxon>Pezizomycotina</taxon>
        <taxon>Dothideomycetes</taxon>
        <taxon>Pleosporomycetidae</taxon>
        <taxon>Pleosporales</taxon>
        <taxon>Amniculicolaceae</taxon>
        <taxon>Amniculicola</taxon>
    </lineage>
</organism>
<sequence length="143" mass="15424">MERGEASDPPTLACVPPLPHSNLNAAALNTMSNSNIVNTFGVDIWREACVPAQARPIAQAVAQETQPSTELMSLFMGMIYSATTATAPMPAIGEMYVRLRQALSKDNKDNKTSVFKTISGASVANMCAAVNVLYDQFNESMFF</sequence>
<proteinExistence type="predicted"/>
<reference evidence="1" key="1">
    <citation type="journal article" date="2020" name="Stud. Mycol.">
        <title>101 Dothideomycetes genomes: a test case for predicting lifestyles and emergence of pathogens.</title>
        <authorList>
            <person name="Haridas S."/>
            <person name="Albert R."/>
            <person name="Binder M."/>
            <person name="Bloem J."/>
            <person name="Labutti K."/>
            <person name="Salamov A."/>
            <person name="Andreopoulos B."/>
            <person name="Baker S."/>
            <person name="Barry K."/>
            <person name="Bills G."/>
            <person name="Bluhm B."/>
            <person name="Cannon C."/>
            <person name="Castanera R."/>
            <person name="Culley D."/>
            <person name="Daum C."/>
            <person name="Ezra D."/>
            <person name="Gonzalez J."/>
            <person name="Henrissat B."/>
            <person name="Kuo A."/>
            <person name="Liang C."/>
            <person name="Lipzen A."/>
            <person name="Lutzoni F."/>
            <person name="Magnuson J."/>
            <person name="Mondo S."/>
            <person name="Nolan M."/>
            <person name="Ohm R."/>
            <person name="Pangilinan J."/>
            <person name="Park H.-J."/>
            <person name="Ramirez L."/>
            <person name="Alfaro M."/>
            <person name="Sun H."/>
            <person name="Tritt A."/>
            <person name="Yoshinaga Y."/>
            <person name="Zwiers L.-H."/>
            <person name="Turgeon B."/>
            <person name="Goodwin S."/>
            <person name="Spatafora J."/>
            <person name="Crous P."/>
            <person name="Grigoriev I."/>
        </authorList>
    </citation>
    <scope>NUCLEOTIDE SEQUENCE</scope>
    <source>
        <strain evidence="1">CBS 123094</strain>
    </source>
</reference>